<gene>
    <name evidence="2" type="ORF">DSCA_53710</name>
</gene>
<dbReference type="PROSITE" id="PS51340">
    <property type="entry name" value="MOSC"/>
    <property type="match status" value="1"/>
</dbReference>
<keyword evidence="3" id="KW-1185">Reference proteome</keyword>
<accession>A0A5K7YWH8</accession>
<dbReference type="GO" id="GO:0003824">
    <property type="term" value="F:catalytic activity"/>
    <property type="evidence" value="ECO:0007669"/>
    <property type="project" value="InterPro"/>
</dbReference>
<evidence type="ECO:0000313" key="3">
    <source>
        <dbReference type="Proteomes" id="UP000427906"/>
    </source>
</evidence>
<dbReference type="RefSeq" id="WP_155319276.1">
    <property type="nucleotide sequence ID" value="NZ_AP021874.1"/>
</dbReference>
<evidence type="ECO:0000259" key="1">
    <source>
        <dbReference type="PROSITE" id="PS51340"/>
    </source>
</evidence>
<dbReference type="Pfam" id="PF03473">
    <property type="entry name" value="MOSC"/>
    <property type="match status" value="1"/>
</dbReference>
<proteinExistence type="predicted"/>
<dbReference type="GO" id="GO:0030170">
    <property type="term" value="F:pyridoxal phosphate binding"/>
    <property type="evidence" value="ECO:0007669"/>
    <property type="project" value="InterPro"/>
</dbReference>
<dbReference type="SUPFAM" id="SSF50800">
    <property type="entry name" value="PK beta-barrel domain-like"/>
    <property type="match status" value="1"/>
</dbReference>
<feature type="domain" description="MOSC" evidence="1">
    <location>
        <begin position="28"/>
        <end position="163"/>
    </location>
</feature>
<dbReference type="PANTHER" id="PTHR30212">
    <property type="entry name" value="PROTEIN YIIM"/>
    <property type="match status" value="1"/>
</dbReference>
<dbReference type="PANTHER" id="PTHR30212:SF2">
    <property type="entry name" value="PROTEIN YIIM"/>
    <property type="match status" value="1"/>
</dbReference>
<dbReference type="Gene3D" id="2.40.33.20">
    <property type="entry name" value="PK beta-barrel domain-like"/>
    <property type="match status" value="1"/>
</dbReference>
<dbReference type="KEGG" id="dalk:DSCA_53710"/>
<evidence type="ECO:0000313" key="2">
    <source>
        <dbReference type="EMBL" id="BBO71441.1"/>
    </source>
</evidence>
<dbReference type="InterPro" id="IPR005302">
    <property type="entry name" value="MoCF_Sase_C"/>
</dbReference>
<dbReference type="GO" id="GO:0030151">
    <property type="term" value="F:molybdenum ion binding"/>
    <property type="evidence" value="ECO:0007669"/>
    <property type="project" value="InterPro"/>
</dbReference>
<name>A0A5K7YWH8_9BACT</name>
<dbReference type="InterPro" id="IPR011037">
    <property type="entry name" value="Pyrv_Knase-like_insert_dom_sf"/>
</dbReference>
<sequence length="223" mass="25378">MNLVSVNVGMPKTVEHLGRKVSTGIFKSPVDGRVMVRKLNVDGDGQADLTVHGGVYKAVYAYDLENILYWQRVLDRDDIGFGHFGENFTVEEMPDDRIHIGDVFRVGSALLEVTQPRVPCFKMEMKMDLPGFSRQFITSGRLGFCFRVLEEGEVGAGDEIELITTGPGKITVWDFARLYFFDYDNLEKIRRLIRIPAVPPDWVRVFEEILTSSGEKRLTRMPQ</sequence>
<dbReference type="AlphaFoldDB" id="A0A5K7YWH8"/>
<dbReference type="InterPro" id="IPR052353">
    <property type="entry name" value="Benzoxazolinone_Detox_Enz"/>
</dbReference>
<dbReference type="EMBL" id="AP021874">
    <property type="protein sequence ID" value="BBO71441.1"/>
    <property type="molecule type" value="Genomic_DNA"/>
</dbReference>
<protein>
    <submittedName>
        <fullName evidence="2">Molybdenum cofactor biosynthesis protein</fullName>
    </submittedName>
</protein>
<dbReference type="Proteomes" id="UP000427906">
    <property type="component" value="Chromosome"/>
</dbReference>
<reference evidence="2 3" key="1">
    <citation type="submission" date="2019-11" db="EMBL/GenBank/DDBJ databases">
        <title>Comparative genomics of hydrocarbon-degrading Desulfosarcina strains.</title>
        <authorList>
            <person name="Watanabe M."/>
            <person name="Kojima H."/>
            <person name="Fukui M."/>
        </authorList>
    </citation>
    <scope>NUCLEOTIDE SEQUENCE [LARGE SCALE GENOMIC DNA]</scope>
    <source>
        <strain evidence="2 3">PL12</strain>
    </source>
</reference>
<organism evidence="2 3">
    <name type="scientific">Desulfosarcina alkanivorans</name>
    <dbReference type="NCBI Taxonomy" id="571177"/>
    <lineage>
        <taxon>Bacteria</taxon>
        <taxon>Pseudomonadati</taxon>
        <taxon>Thermodesulfobacteriota</taxon>
        <taxon>Desulfobacteria</taxon>
        <taxon>Desulfobacterales</taxon>
        <taxon>Desulfosarcinaceae</taxon>
        <taxon>Desulfosarcina</taxon>
    </lineage>
</organism>
<dbReference type="OrthoDB" id="9786134at2"/>